<dbReference type="GO" id="GO:0005615">
    <property type="term" value="C:extracellular space"/>
    <property type="evidence" value="ECO:0007669"/>
    <property type="project" value="InterPro"/>
</dbReference>
<evidence type="ECO:0000259" key="1">
    <source>
        <dbReference type="SMART" id="SM01360"/>
    </source>
</evidence>
<organism evidence="2 3">
    <name type="scientific">Larimichthys crocea</name>
    <name type="common">Large yellow croaker</name>
    <name type="synonym">Pseudosciaena crocea</name>
    <dbReference type="NCBI Taxonomy" id="215358"/>
    <lineage>
        <taxon>Eukaryota</taxon>
        <taxon>Metazoa</taxon>
        <taxon>Chordata</taxon>
        <taxon>Craniata</taxon>
        <taxon>Vertebrata</taxon>
        <taxon>Euteleostomi</taxon>
        <taxon>Actinopterygii</taxon>
        <taxon>Neopterygii</taxon>
        <taxon>Teleostei</taxon>
        <taxon>Neoteleostei</taxon>
        <taxon>Acanthomorphata</taxon>
        <taxon>Eupercaria</taxon>
        <taxon>Sciaenidae</taxon>
        <taxon>Larimichthys</taxon>
    </lineage>
</organism>
<dbReference type="Pfam" id="PF07678">
    <property type="entry name" value="TED_complement"/>
    <property type="match status" value="1"/>
</dbReference>
<gene>
    <name evidence="2" type="ORF">D5F01_LYC09948</name>
</gene>
<dbReference type="PANTHER" id="PTHR11412">
    <property type="entry name" value="MACROGLOBULIN / COMPLEMENT"/>
    <property type="match status" value="1"/>
</dbReference>
<dbReference type="Gene3D" id="2.20.130.20">
    <property type="match status" value="1"/>
</dbReference>
<sequence length="339" mass="36903">MWEVQPVRSGRFSLTRTLPDSLTTWEIKAVSMFQNGICVAEPVQVSVNLPLSVNIPLPYQVVRGEQLDLEGSVYNQQPDSVTYCLTLKAGPALCLLKSQPVAGQEGQHSTTCSSWSKLSAGGVGKVTFTVMGLEPGEHTLTFTLKTRSRTQDIVQKKLRVVPEGVKTAKFSGGTLDPQGLYGSEKRTVTLKNHVPANIVPNTPVERMLTINGEVLGDFVSVVHSAEGLRQLVNMPAGSAEAELGGLLPLFQVYQYLETTGRWDVLGGDIQKNSADMRRKIKEGLVSISSFRGGDSSYSMWLKREPSTWLTALSSAAGRIVQRQVVLQTQQTHGCRLGSC</sequence>
<dbReference type="SUPFAM" id="SSF48239">
    <property type="entry name" value="Terpenoid cyclases/Protein prenyltransferases"/>
    <property type="match status" value="1"/>
</dbReference>
<feature type="domain" description="Alpha-2-macroglobulin" evidence="1">
    <location>
        <begin position="1"/>
        <end position="87"/>
    </location>
</feature>
<evidence type="ECO:0000313" key="3">
    <source>
        <dbReference type="Proteomes" id="UP000424527"/>
    </source>
</evidence>
<dbReference type="PANTHER" id="PTHR11412:SF83">
    <property type="entry name" value="COMPLEMENT C5"/>
    <property type="match status" value="1"/>
</dbReference>
<protein>
    <submittedName>
        <fullName evidence="2">Complement C5 C3 and PZP-like alpha-2-macroglobulin domain-containing protein 4</fullName>
    </submittedName>
</protein>
<evidence type="ECO:0000313" key="2">
    <source>
        <dbReference type="EMBL" id="KAE8292577.1"/>
    </source>
</evidence>
<comment type="caution">
    <text evidence="2">The sequence shown here is derived from an EMBL/GenBank/DDBJ whole genome shotgun (WGS) entry which is preliminary data.</text>
</comment>
<dbReference type="Gene3D" id="1.50.10.20">
    <property type="match status" value="1"/>
</dbReference>
<keyword evidence="3" id="KW-1185">Reference proteome</keyword>
<dbReference type="AlphaFoldDB" id="A0A6G0IML5"/>
<proteinExistence type="predicted"/>
<dbReference type="InterPro" id="IPR011626">
    <property type="entry name" value="Alpha-macroglobulin_TED"/>
</dbReference>
<dbReference type="Pfam" id="PF00207">
    <property type="entry name" value="A2M"/>
    <property type="match status" value="1"/>
</dbReference>
<dbReference type="Gene3D" id="2.60.40.10">
    <property type="entry name" value="Immunoglobulins"/>
    <property type="match status" value="1"/>
</dbReference>
<dbReference type="InterPro" id="IPR001599">
    <property type="entry name" value="Macroglobln_a2"/>
</dbReference>
<dbReference type="InterPro" id="IPR013783">
    <property type="entry name" value="Ig-like_fold"/>
</dbReference>
<dbReference type="Proteomes" id="UP000424527">
    <property type="component" value="Unassembled WGS sequence"/>
</dbReference>
<dbReference type="EMBL" id="REGW02000009">
    <property type="protein sequence ID" value="KAE8292577.1"/>
    <property type="molecule type" value="Genomic_DNA"/>
</dbReference>
<dbReference type="Gene3D" id="2.60.120.1540">
    <property type="match status" value="1"/>
</dbReference>
<dbReference type="GO" id="GO:0004866">
    <property type="term" value="F:endopeptidase inhibitor activity"/>
    <property type="evidence" value="ECO:0007669"/>
    <property type="project" value="InterPro"/>
</dbReference>
<dbReference type="SMART" id="SM01360">
    <property type="entry name" value="A2M"/>
    <property type="match status" value="1"/>
</dbReference>
<dbReference type="InterPro" id="IPR050473">
    <property type="entry name" value="A2M/Complement_sys"/>
</dbReference>
<reference evidence="2 3" key="1">
    <citation type="submission" date="2019-07" db="EMBL/GenBank/DDBJ databases">
        <title>Chromosome genome assembly for large yellow croaker.</title>
        <authorList>
            <person name="Xiao S."/>
        </authorList>
    </citation>
    <scope>NUCLEOTIDE SEQUENCE [LARGE SCALE GENOMIC DNA]</scope>
    <source>
        <strain evidence="2">JMULYC20181020</strain>
        <tissue evidence="2">Muscle</tissue>
    </source>
</reference>
<name>A0A6G0IML5_LARCR</name>
<dbReference type="InterPro" id="IPR008930">
    <property type="entry name" value="Terpenoid_cyclase/PrenylTrfase"/>
</dbReference>
<accession>A0A6G0IML5</accession>